<proteinExistence type="inferred from homology"/>
<evidence type="ECO:0000256" key="1">
    <source>
        <dbReference type="ARBA" id="ARBA00001917"/>
    </source>
</evidence>
<dbReference type="Gene3D" id="3.20.20.70">
    <property type="entry name" value="Aldolase class I"/>
    <property type="match status" value="1"/>
</dbReference>
<dbReference type="PANTHER" id="PTHR42917:SF2">
    <property type="entry name" value="2,4-DIENOYL-COA REDUCTASE [(2E)-ENOYL-COA-PRODUCING]"/>
    <property type="match status" value="1"/>
</dbReference>
<dbReference type="EC" id="1.-.-.-" evidence="12"/>
<keyword evidence="7 12" id="KW-0560">Oxidoreductase</keyword>
<evidence type="ECO:0000256" key="4">
    <source>
        <dbReference type="ARBA" id="ARBA00022630"/>
    </source>
</evidence>
<evidence type="ECO:0000256" key="8">
    <source>
        <dbReference type="ARBA" id="ARBA00023004"/>
    </source>
</evidence>
<evidence type="ECO:0000256" key="5">
    <source>
        <dbReference type="ARBA" id="ARBA00022643"/>
    </source>
</evidence>
<dbReference type="Gene3D" id="3.50.50.60">
    <property type="entry name" value="FAD/NAD(P)-binding domain"/>
    <property type="match status" value="1"/>
</dbReference>
<evidence type="ECO:0000256" key="2">
    <source>
        <dbReference type="ARBA" id="ARBA00001966"/>
    </source>
</evidence>
<evidence type="ECO:0000256" key="9">
    <source>
        <dbReference type="ARBA" id="ARBA00023014"/>
    </source>
</evidence>
<evidence type="ECO:0000313" key="13">
    <source>
        <dbReference type="Proteomes" id="UP000265765"/>
    </source>
</evidence>
<accession>A0AAI8L5K3</accession>
<dbReference type="PRINTS" id="PR00411">
    <property type="entry name" value="PNDRDTASEI"/>
</dbReference>
<comment type="similarity">
    <text evidence="3">In the N-terminal section; belongs to the NADH:flavin oxidoreductase/NADH oxidase family.</text>
</comment>
<comment type="cofactor">
    <cofactor evidence="2">
        <name>[4Fe-4S] cluster</name>
        <dbReference type="ChEBI" id="CHEBI:49883"/>
    </cofactor>
</comment>
<dbReference type="GO" id="GO:0016491">
    <property type="term" value="F:oxidoreductase activity"/>
    <property type="evidence" value="ECO:0007669"/>
    <property type="project" value="UniProtKB-KW"/>
</dbReference>
<dbReference type="InterPro" id="IPR023753">
    <property type="entry name" value="FAD/NAD-binding_dom"/>
</dbReference>
<dbReference type="GO" id="GO:0046872">
    <property type="term" value="F:metal ion binding"/>
    <property type="evidence" value="ECO:0007669"/>
    <property type="project" value="UniProtKB-KW"/>
</dbReference>
<dbReference type="EMBL" id="CP032427">
    <property type="protein sequence ID" value="AYC41792.1"/>
    <property type="molecule type" value="Genomic_DNA"/>
</dbReference>
<dbReference type="InterPro" id="IPR036188">
    <property type="entry name" value="FAD/NAD-bd_sf"/>
</dbReference>
<evidence type="ECO:0000259" key="11">
    <source>
        <dbReference type="Pfam" id="PF07992"/>
    </source>
</evidence>
<keyword evidence="8" id="KW-0408">Iron</keyword>
<dbReference type="SUPFAM" id="SSF51971">
    <property type="entry name" value="Nucleotide-binding domain"/>
    <property type="match status" value="1"/>
</dbReference>
<dbReference type="SUPFAM" id="SSF51395">
    <property type="entry name" value="FMN-linked oxidoreductases"/>
    <property type="match status" value="1"/>
</dbReference>
<dbReference type="PANTHER" id="PTHR42917">
    <property type="entry name" value="2,4-DIENOYL-COA REDUCTASE"/>
    <property type="match status" value="1"/>
</dbReference>
<sequence>MLIMGETLVNPAGALGDAKWGAATSNDSIARFYERLVRATIDSGAVIIEQLYHPGGQVWHEEEVVALAPSAIPQPRSSVVPDVLTVADISQLRHAFRAAARRVSECGLSGVELKCDQGKLHHQFLSKAYNRRSDLYGGSMGNRMRFVIETLEEMRREIGDKILGVRLPVWSSNTDPASAEDLRGADWNYCAETLARSGLIDYISLSAESNSTAWGYWRGHPDESVSQDIYRKNARNLRKNVNIPILLAGGVFSIAEADKLVSDGFCDLVGMTRAHIADPHVVQKTLSKDARAVRPCLNCNQGCIGNTWYGRPVRCTFNAKTGRESLFSAPKTPRSSISPERVLVVGGGPCGLEFAAEVAERGMSVTIAEASDRLGGEMRSAALLPYRDRFSRGVEYLVRRVESSEWIDVLYETTATVELLDELRPDFVFIAVGARPVVPENLTEDSRFMHYASALCVSDWDGLRLVVVDSERRVDALGITELLLSRRANVECIVTPFDCAGLGMDPVTLTSRMARLIAAGVEVRTWSGVVLNESGAIGIHNQVTNRVEDIPGVDRIVIVANSIPDRQLIEGLQDHSARAGISCVVAGDAVAPRGLESAIREGHDWAQRLCSE</sequence>
<keyword evidence="9" id="KW-0411">Iron-sulfur</keyword>
<comment type="cofactor">
    <cofactor evidence="1">
        <name>FMN</name>
        <dbReference type="ChEBI" id="CHEBI:58210"/>
    </cofactor>
</comment>
<dbReference type="Pfam" id="PF07992">
    <property type="entry name" value="Pyr_redox_2"/>
    <property type="match status" value="1"/>
</dbReference>
<keyword evidence="5" id="KW-0288">FMN</keyword>
<reference evidence="12 13" key="1">
    <citation type="submission" date="2018-09" db="EMBL/GenBank/DDBJ databases">
        <title>Production of Trimethoprim by Streptomyces sp. 3E-1.</title>
        <authorList>
            <person name="Kang H.J."/>
            <person name="Kim S.B."/>
        </authorList>
    </citation>
    <scope>NUCLEOTIDE SEQUENCE [LARGE SCALE GENOMIC DNA]</scope>
    <source>
        <strain evidence="12 13">3E-1</strain>
    </source>
</reference>
<feature type="domain" description="NADH:flavin oxidoreductase/NADH oxidase N-terminal" evidence="10">
    <location>
        <begin position="1"/>
        <end position="285"/>
    </location>
</feature>
<dbReference type="GO" id="GO:0051536">
    <property type="term" value="F:iron-sulfur cluster binding"/>
    <property type="evidence" value="ECO:0007669"/>
    <property type="project" value="UniProtKB-KW"/>
</dbReference>
<dbReference type="AlphaFoldDB" id="A0AAI8L5K3"/>
<dbReference type="InterPro" id="IPR001155">
    <property type="entry name" value="OxRdtase_FMN_N"/>
</dbReference>
<dbReference type="InterPro" id="IPR013785">
    <property type="entry name" value="Aldolase_TIM"/>
</dbReference>
<dbReference type="Proteomes" id="UP000265765">
    <property type="component" value="Chromosome"/>
</dbReference>
<gene>
    <name evidence="12" type="primary">stcD</name>
    <name evidence="12" type="ORF">DWG14_06083</name>
</gene>
<evidence type="ECO:0000256" key="6">
    <source>
        <dbReference type="ARBA" id="ARBA00022723"/>
    </source>
</evidence>
<dbReference type="Gene3D" id="3.40.50.720">
    <property type="entry name" value="NAD(P)-binding Rossmann-like Domain"/>
    <property type="match status" value="1"/>
</dbReference>
<keyword evidence="6" id="KW-0479">Metal-binding</keyword>
<evidence type="ECO:0000256" key="3">
    <source>
        <dbReference type="ARBA" id="ARBA00011048"/>
    </source>
</evidence>
<protein>
    <submittedName>
        <fullName evidence="12">N-methylproline demethylase</fullName>
        <ecNumber evidence="12">1.-.-.-</ecNumber>
    </submittedName>
</protein>
<evidence type="ECO:0000259" key="10">
    <source>
        <dbReference type="Pfam" id="PF00724"/>
    </source>
</evidence>
<name>A0AAI8L5K3_9ACTN</name>
<evidence type="ECO:0000256" key="7">
    <source>
        <dbReference type="ARBA" id="ARBA00023002"/>
    </source>
</evidence>
<dbReference type="GO" id="GO:0010181">
    <property type="term" value="F:FMN binding"/>
    <property type="evidence" value="ECO:0007669"/>
    <property type="project" value="InterPro"/>
</dbReference>
<evidence type="ECO:0000313" key="12">
    <source>
        <dbReference type="EMBL" id="AYC41792.1"/>
    </source>
</evidence>
<dbReference type="KEGG" id="sge:DWG14_06083"/>
<organism evidence="12 13">
    <name type="scientific">Streptomyces griseorubiginosus</name>
    <dbReference type="NCBI Taxonomy" id="67304"/>
    <lineage>
        <taxon>Bacteria</taxon>
        <taxon>Bacillati</taxon>
        <taxon>Actinomycetota</taxon>
        <taxon>Actinomycetes</taxon>
        <taxon>Kitasatosporales</taxon>
        <taxon>Streptomycetaceae</taxon>
        <taxon>Streptomyces</taxon>
    </lineage>
</organism>
<feature type="domain" description="FAD/NAD(P)-binding" evidence="11">
    <location>
        <begin position="334"/>
        <end position="437"/>
    </location>
</feature>
<dbReference type="Pfam" id="PF00724">
    <property type="entry name" value="Oxidored_FMN"/>
    <property type="match status" value="1"/>
</dbReference>
<dbReference type="InterPro" id="IPR051793">
    <property type="entry name" value="NADH:flavin_oxidoreductase"/>
</dbReference>
<keyword evidence="4" id="KW-0285">Flavoprotein</keyword>